<dbReference type="EMBL" id="CP035495">
    <property type="protein sequence ID" value="QAY62139.1"/>
    <property type="molecule type" value="Genomic_DNA"/>
</dbReference>
<dbReference type="RefSeq" id="WP_129201990.1">
    <property type="nucleotide sequence ID" value="NZ_CP035495.1"/>
</dbReference>
<dbReference type="KEGG" id="xyl:ET495_01315"/>
<feature type="compositionally biased region" description="Basic and acidic residues" evidence="1">
    <location>
        <begin position="75"/>
        <end position="97"/>
    </location>
</feature>
<sequence>MPHLGADDEAIAAAVARLGRPLDGQHETLLRFADGWEDGFQSGDLLSTDEPGQGPLWEHANQWRTAAPAGHGHRLRDGERPARRSVAHDEDGPHATS</sequence>
<evidence type="ECO:0000313" key="2">
    <source>
        <dbReference type="EMBL" id="QAY62139.1"/>
    </source>
</evidence>
<dbReference type="Proteomes" id="UP000291758">
    <property type="component" value="Chromosome"/>
</dbReference>
<dbReference type="AlphaFoldDB" id="A0A4P6ELJ3"/>
<name>A0A4P6ELJ3_9MICO</name>
<accession>A0A4P6ELJ3</accession>
<dbReference type="OrthoDB" id="458118at2"/>
<protein>
    <submittedName>
        <fullName evidence="2">Uncharacterized protein</fullName>
    </submittedName>
</protein>
<organism evidence="2 3">
    <name type="scientific">Xylanimonas allomyrinae</name>
    <dbReference type="NCBI Taxonomy" id="2509459"/>
    <lineage>
        <taxon>Bacteria</taxon>
        <taxon>Bacillati</taxon>
        <taxon>Actinomycetota</taxon>
        <taxon>Actinomycetes</taxon>
        <taxon>Micrococcales</taxon>
        <taxon>Promicromonosporaceae</taxon>
        <taxon>Xylanimonas</taxon>
    </lineage>
</organism>
<evidence type="ECO:0000313" key="3">
    <source>
        <dbReference type="Proteomes" id="UP000291758"/>
    </source>
</evidence>
<gene>
    <name evidence="2" type="ORF">ET495_01315</name>
</gene>
<evidence type="ECO:0000256" key="1">
    <source>
        <dbReference type="SAM" id="MobiDB-lite"/>
    </source>
</evidence>
<keyword evidence="3" id="KW-1185">Reference proteome</keyword>
<proteinExistence type="predicted"/>
<reference evidence="2 3" key="1">
    <citation type="submission" date="2019-01" db="EMBL/GenBank/DDBJ databases">
        <title>Genome sequencing of strain 2JSPR-7.</title>
        <authorList>
            <person name="Heo J."/>
            <person name="Kim S.-J."/>
            <person name="Kim J.-S."/>
            <person name="Hong S.-B."/>
            <person name="Kwon S.-W."/>
        </authorList>
    </citation>
    <scope>NUCLEOTIDE SEQUENCE [LARGE SCALE GENOMIC DNA]</scope>
    <source>
        <strain evidence="2 3">2JSPR-7</strain>
    </source>
</reference>
<feature type="region of interest" description="Disordered" evidence="1">
    <location>
        <begin position="64"/>
        <end position="97"/>
    </location>
</feature>